<dbReference type="RefSeq" id="WP_310764467.1">
    <property type="nucleotide sequence ID" value="NZ_CP134050.1"/>
</dbReference>
<sequence length="65" mass="7313">MITGGSTGSSTYVIPLLLLTGAFLLRMDVKKYIIMEMPKEGKTTLFLGWFNLVLGALLFVWVWVM</sequence>
<feature type="transmembrane region" description="Helical" evidence="1">
    <location>
        <begin position="45"/>
        <end position="64"/>
    </location>
</feature>
<evidence type="ECO:0000313" key="3">
    <source>
        <dbReference type="Proteomes" id="UP001256827"/>
    </source>
</evidence>
<name>A0ABY9SYP8_BREBE</name>
<protein>
    <submittedName>
        <fullName evidence="2">CLC_0170 family protein</fullName>
    </submittedName>
</protein>
<dbReference type="InterPro" id="IPR049971">
    <property type="entry name" value="CLC_0170-like"/>
</dbReference>
<organism evidence="2 3">
    <name type="scientific">Brevibacillus brevis</name>
    <name type="common">Bacillus brevis</name>
    <dbReference type="NCBI Taxonomy" id="1393"/>
    <lineage>
        <taxon>Bacteria</taxon>
        <taxon>Bacillati</taxon>
        <taxon>Bacillota</taxon>
        <taxon>Bacilli</taxon>
        <taxon>Bacillales</taxon>
        <taxon>Paenibacillaceae</taxon>
        <taxon>Brevibacillus</taxon>
    </lineage>
</organism>
<gene>
    <name evidence="2" type="ORF">RGB73_19780</name>
</gene>
<evidence type="ECO:0000256" key="1">
    <source>
        <dbReference type="SAM" id="Phobius"/>
    </source>
</evidence>
<keyword evidence="1" id="KW-0812">Transmembrane</keyword>
<proteinExistence type="predicted"/>
<evidence type="ECO:0000313" key="2">
    <source>
        <dbReference type="EMBL" id="WNC12952.1"/>
    </source>
</evidence>
<feature type="transmembrane region" description="Helical" evidence="1">
    <location>
        <begin position="6"/>
        <end position="25"/>
    </location>
</feature>
<dbReference type="Proteomes" id="UP001256827">
    <property type="component" value="Chromosome"/>
</dbReference>
<accession>A0ABY9SYP8</accession>
<dbReference type="NCBIfam" id="NF042414">
    <property type="entry name" value="CLC_0170_fam"/>
    <property type="match status" value="1"/>
</dbReference>
<dbReference type="EMBL" id="CP134050">
    <property type="protein sequence ID" value="WNC12952.1"/>
    <property type="molecule type" value="Genomic_DNA"/>
</dbReference>
<keyword evidence="1" id="KW-1133">Transmembrane helix</keyword>
<keyword evidence="1" id="KW-0472">Membrane</keyword>
<reference evidence="2 3" key="1">
    <citation type="submission" date="2023-09" db="EMBL/GenBank/DDBJ databases">
        <title>Complete Genome and Methylome dissection of Bacillus brevis NEB573 original source of BbsI restriction endonuclease.</title>
        <authorList>
            <person name="Fomenkov A."/>
            <person name="Roberts R.D."/>
        </authorList>
    </citation>
    <scope>NUCLEOTIDE SEQUENCE [LARGE SCALE GENOMIC DNA]</scope>
    <source>
        <strain evidence="2 3">NEB573</strain>
    </source>
</reference>
<keyword evidence="3" id="KW-1185">Reference proteome</keyword>